<feature type="chain" id="PRO_5002889624" evidence="1">
    <location>
        <begin position="29"/>
        <end position="59"/>
    </location>
</feature>
<dbReference type="AlphaFoldDB" id="B9SRJ2"/>
<keyword evidence="3" id="KW-1185">Reference proteome</keyword>
<dbReference type="EMBL" id="EQ974099">
    <property type="protein sequence ID" value="EEF33769.1"/>
    <property type="molecule type" value="Genomic_DNA"/>
</dbReference>
<keyword evidence="1" id="KW-0732">Signal</keyword>
<evidence type="ECO:0000313" key="2">
    <source>
        <dbReference type="EMBL" id="EEF33769.1"/>
    </source>
</evidence>
<proteinExistence type="predicted"/>
<dbReference type="InParanoid" id="B9SRJ2"/>
<organism evidence="2 3">
    <name type="scientific">Ricinus communis</name>
    <name type="common">Castor bean</name>
    <dbReference type="NCBI Taxonomy" id="3988"/>
    <lineage>
        <taxon>Eukaryota</taxon>
        <taxon>Viridiplantae</taxon>
        <taxon>Streptophyta</taxon>
        <taxon>Embryophyta</taxon>
        <taxon>Tracheophyta</taxon>
        <taxon>Spermatophyta</taxon>
        <taxon>Magnoliopsida</taxon>
        <taxon>eudicotyledons</taxon>
        <taxon>Gunneridae</taxon>
        <taxon>Pentapetalae</taxon>
        <taxon>rosids</taxon>
        <taxon>fabids</taxon>
        <taxon>Malpighiales</taxon>
        <taxon>Euphorbiaceae</taxon>
        <taxon>Acalyphoideae</taxon>
        <taxon>Acalypheae</taxon>
        <taxon>Ricinus</taxon>
    </lineage>
</organism>
<sequence>MADKGRGSAMVAMMMLCMLIFHFEMGSAATYIVGGSNGWTFNLAAWPKESALGLVIYLV</sequence>
<protein>
    <submittedName>
        <fullName evidence="2">Uncharacterized protein</fullName>
    </submittedName>
</protein>
<evidence type="ECO:0000313" key="3">
    <source>
        <dbReference type="Proteomes" id="UP000008311"/>
    </source>
</evidence>
<reference evidence="3" key="1">
    <citation type="journal article" date="2010" name="Nat. Biotechnol.">
        <title>Draft genome sequence of the oilseed species Ricinus communis.</title>
        <authorList>
            <person name="Chan A.P."/>
            <person name="Crabtree J."/>
            <person name="Zhao Q."/>
            <person name="Lorenzi H."/>
            <person name="Orvis J."/>
            <person name="Puiu D."/>
            <person name="Melake-Berhan A."/>
            <person name="Jones K.M."/>
            <person name="Redman J."/>
            <person name="Chen G."/>
            <person name="Cahoon E.B."/>
            <person name="Gedil M."/>
            <person name="Stanke M."/>
            <person name="Haas B.J."/>
            <person name="Wortman J.R."/>
            <person name="Fraser-Liggett C.M."/>
            <person name="Ravel J."/>
            <person name="Rabinowicz P.D."/>
        </authorList>
    </citation>
    <scope>NUCLEOTIDE SEQUENCE [LARGE SCALE GENOMIC DNA]</scope>
    <source>
        <strain evidence="3">cv. Hale</strain>
    </source>
</reference>
<evidence type="ECO:0000256" key="1">
    <source>
        <dbReference type="SAM" id="SignalP"/>
    </source>
</evidence>
<feature type="signal peptide" evidence="1">
    <location>
        <begin position="1"/>
        <end position="28"/>
    </location>
</feature>
<dbReference type="Proteomes" id="UP000008311">
    <property type="component" value="Unassembled WGS sequence"/>
</dbReference>
<name>B9SRJ2_RICCO</name>
<gene>
    <name evidence="2" type="ORF">RCOM_1411400</name>
</gene>
<accession>B9SRJ2</accession>